<dbReference type="RefSeq" id="XP_003880499.1">
    <property type="nucleotide sequence ID" value="XM_003880450.1"/>
</dbReference>
<sequence length="625" mass="69455">MLSVSPRAHVKPRRKSRGGWSKAVPTAKRREKAKVQRMTTGCLCLLSSDSRISSSPPSRAPGGRGRLRGACAEKETVEGKDALETRSLAASLATETEDGETSQGPSGEDEDAEEREDEEVPETFRPRHLPPKSPEEVKRHLQLVQEVERRFFSTVLQEAHDEALRKRVAYVRDFRLSRLTSIWQEELLPSWAPGTPPSDRVKAFWRQGVPPKIREILWPRAIGNALRVTRDLFQINLEKARRCRRQAEAKRESEHTRCWQASSSSLSSPASSSSSSSSSSSASSSESCITVVGGKAAEAVATGGAARGTKATEKAGGLQGAKKPGGWEADDRSPRRDSSADEGEETPGKQSAEERPEGEECSPQSCGRGPMTEDLDVERLSRESSYEAIVFDLTRTFPTLAFFNVNGPLYGDCQNILEAWAFYRPDVGYVQGMSYLAAMLLIYLDPFPAFVCLCNLLNTPTLLGMYRMQTETVHKRYKIFDQLLMENCPELALHLEAVGVPPELYLLEWFLTLFTKASRWGRSVSGRPIFSSALGIDVASFVWDCFFLEGEVVLYVVSVALMALLEKDLLACTDVAEASILLAGISRRMRHGEALLVEKMKRVRVSCRVRMQILQLDREFSVLPQ</sequence>
<reference evidence="4" key="1">
    <citation type="journal article" date="2012" name="PLoS Pathog.">
        <title>Comparative genomics of the apicomplexan parasites Toxoplasma gondii and Neospora caninum: Coccidia differing in host range and transmission strategy.</title>
        <authorList>
            <person name="Reid A.J."/>
            <person name="Vermont S.J."/>
            <person name="Cotton J.A."/>
            <person name="Harris D."/>
            <person name="Hill-Cawthorne G.A."/>
            <person name="Konen-Waisman S."/>
            <person name="Latham S.M."/>
            <person name="Mourier T."/>
            <person name="Norton R."/>
            <person name="Quail M.A."/>
            <person name="Sanders M."/>
            <person name="Shanmugam D."/>
            <person name="Sohal A."/>
            <person name="Wasmuth J.D."/>
            <person name="Brunk B."/>
            <person name="Grigg M.E."/>
            <person name="Howard J.C."/>
            <person name="Parkinson J."/>
            <person name="Roos D.S."/>
            <person name="Trees A.J."/>
            <person name="Berriman M."/>
            <person name="Pain A."/>
            <person name="Wastling J.M."/>
        </authorList>
    </citation>
    <scope>NUCLEOTIDE SEQUENCE [LARGE SCALE GENOMIC DNA]</scope>
    <source>
        <strain evidence="4">Liverpool</strain>
    </source>
</reference>
<keyword evidence="4" id="KW-1185">Reference proteome</keyword>
<evidence type="ECO:0000313" key="4">
    <source>
        <dbReference type="Proteomes" id="UP000007494"/>
    </source>
</evidence>
<accession>F0V9P0</accession>
<feature type="compositionally biased region" description="Acidic residues" evidence="1">
    <location>
        <begin position="107"/>
        <end position="121"/>
    </location>
</feature>
<feature type="region of interest" description="Disordered" evidence="1">
    <location>
        <begin position="303"/>
        <end position="372"/>
    </location>
</feature>
<protein>
    <recommendedName>
        <fullName evidence="2">Rab-GAP TBC domain-containing protein</fullName>
    </recommendedName>
</protein>
<name>F0V9P0_NEOCL</name>
<dbReference type="PANTHER" id="PTHR47219">
    <property type="entry name" value="RAB GTPASE-ACTIVATING PROTEIN 1-LIKE"/>
    <property type="match status" value="1"/>
</dbReference>
<gene>
    <name evidence="3" type="ORF">NCLIV_009350</name>
</gene>
<dbReference type="GO" id="GO:0031267">
    <property type="term" value="F:small GTPase binding"/>
    <property type="evidence" value="ECO:0007669"/>
    <property type="project" value="TreeGrafter"/>
</dbReference>
<feature type="compositionally biased region" description="Low complexity" evidence="1">
    <location>
        <begin position="261"/>
        <end position="285"/>
    </location>
</feature>
<organism evidence="3 4">
    <name type="scientific">Neospora caninum (strain Liverpool)</name>
    <dbReference type="NCBI Taxonomy" id="572307"/>
    <lineage>
        <taxon>Eukaryota</taxon>
        <taxon>Sar</taxon>
        <taxon>Alveolata</taxon>
        <taxon>Apicomplexa</taxon>
        <taxon>Conoidasida</taxon>
        <taxon>Coccidia</taxon>
        <taxon>Eucoccidiorida</taxon>
        <taxon>Eimeriorina</taxon>
        <taxon>Sarcocystidae</taxon>
        <taxon>Neospora</taxon>
    </lineage>
</organism>
<evidence type="ECO:0000313" key="3">
    <source>
        <dbReference type="EMBL" id="CBZ50466.1"/>
    </source>
</evidence>
<dbReference type="Gene3D" id="1.10.8.270">
    <property type="entry name" value="putative rabgap domain of human tbc1 domain family member 14 like domains"/>
    <property type="match status" value="1"/>
</dbReference>
<dbReference type="InterPro" id="IPR035969">
    <property type="entry name" value="Rab-GAP_TBC_sf"/>
</dbReference>
<dbReference type="PROSITE" id="PS50086">
    <property type="entry name" value="TBC_RABGAP"/>
    <property type="match status" value="1"/>
</dbReference>
<dbReference type="InParanoid" id="F0V9P0"/>
<dbReference type="GeneID" id="13441492"/>
<evidence type="ECO:0000259" key="2">
    <source>
        <dbReference type="PROSITE" id="PS50086"/>
    </source>
</evidence>
<feature type="compositionally biased region" description="Basic and acidic residues" evidence="1">
    <location>
        <begin position="329"/>
        <end position="339"/>
    </location>
</feature>
<dbReference type="AlphaFoldDB" id="F0V9P0"/>
<feature type="compositionally biased region" description="Basic residues" evidence="1">
    <location>
        <begin position="8"/>
        <end position="17"/>
    </location>
</feature>
<feature type="compositionally biased region" description="Basic and acidic residues" evidence="1">
    <location>
        <begin position="71"/>
        <end position="84"/>
    </location>
</feature>
<proteinExistence type="predicted"/>
<feature type="region of interest" description="Disordered" evidence="1">
    <location>
        <begin position="1"/>
        <end position="137"/>
    </location>
</feature>
<dbReference type="GO" id="GO:0005096">
    <property type="term" value="F:GTPase activator activity"/>
    <property type="evidence" value="ECO:0007669"/>
    <property type="project" value="TreeGrafter"/>
</dbReference>
<feature type="domain" description="Rab-GAP TBC" evidence="2">
    <location>
        <begin position="208"/>
        <end position="550"/>
    </location>
</feature>
<dbReference type="SUPFAM" id="SSF47923">
    <property type="entry name" value="Ypt/Rab-GAP domain of gyp1p"/>
    <property type="match status" value="2"/>
</dbReference>
<dbReference type="Proteomes" id="UP000007494">
    <property type="component" value="Chromosome III"/>
</dbReference>
<dbReference type="eggNOG" id="KOG2223">
    <property type="taxonomic scope" value="Eukaryota"/>
</dbReference>
<dbReference type="EMBL" id="FR823383">
    <property type="protein sequence ID" value="CBZ50466.1"/>
    <property type="molecule type" value="Genomic_DNA"/>
</dbReference>
<dbReference type="VEuPathDB" id="ToxoDB:NCLIV_009350"/>
<dbReference type="SMART" id="SM00164">
    <property type="entry name" value="TBC"/>
    <property type="match status" value="1"/>
</dbReference>
<dbReference type="Pfam" id="PF00566">
    <property type="entry name" value="RabGAP-TBC"/>
    <property type="match status" value="1"/>
</dbReference>
<feature type="compositionally biased region" description="Basic and acidic residues" evidence="1">
    <location>
        <begin position="248"/>
        <end position="257"/>
    </location>
</feature>
<feature type="compositionally biased region" description="Low complexity" evidence="1">
    <location>
        <begin position="42"/>
        <end position="61"/>
    </location>
</feature>
<dbReference type="OrthoDB" id="435695at2759"/>
<feature type="region of interest" description="Disordered" evidence="1">
    <location>
        <begin position="248"/>
        <end position="285"/>
    </location>
</feature>
<dbReference type="PANTHER" id="PTHR47219:SF15">
    <property type="entry name" value="TBC1 DOMAIN FAMILY MEMBER 12 ISOFORM X1"/>
    <property type="match status" value="1"/>
</dbReference>
<evidence type="ECO:0000256" key="1">
    <source>
        <dbReference type="SAM" id="MobiDB-lite"/>
    </source>
</evidence>
<dbReference type="InterPro" id="IPR050302">
    <property type="entry name" value="Rab_GAP_TBC_domain"/>
</dbReference>
<dbReference type="Gene3D" id="1.10.472.80">
    <property type="entry name" value="Ypt/Rab-GAP domain of gyp1p, domain 3"/>
    <property type="match status" value="1"/>
</dbReference>
<dbReference type="Gene3D" id="1.10.10.750">
    <property type="entry name" value="Ypt/Rab-GAP domain of gyp1p, domain 1"/>
    <property type="match status" value="1"/>
</dbReference>
<dbReference type="InterPro" id="IPR000195">
    <property type="entry name" value="Rab-GAP-TBC_dom"/>
</dbReference>